<evidence type="ECO:0000256" key="3">
    <source>
        <dbReference type="ARBA" id="ARBA00022448"/>
    </source>
</evidence>
<dbReference type="GO" id="GO:1990904">
    <property type="term" value="C:ribonucleoprotein complex"/>
    <property type="evidence" value="ECO:0007669"/>
    <property type="project" value="UniProtKB-KW"/>
</dbReference>
<keyword evidence="9" id="KW-0496">Mitochondrion</keyword>
<evidence type="ECO:0000256" key="8">
    <source>
        <dbReference type="ARBA" id="ARBA00023065"/>
    </source>
</evidence>
<dbReference type="FunCoup" id="G3HMG7">
    <property type="interactions" value="1689"/>
</dbReference>
<evidence type="ECO:0000256" key="14">
    <source>
        <dbReference type="ARBA" id="ARBA00061231"/>
    </source>
</evidence>
<evidence type="ECO:0000256" key="17">
    <source>
        <dbReference type="ARBA" id="ARBA00073749"/>
    </source>
</evidence>
<dbReference type="Proteomes" id="UP000001075">
    <property type="component" value="Unassembled WGS sequence"/>
</dbReference>
<evidence type="ECO:0000256" key="11">
    <source>
        <dbReference type="ARBA" id="ARBA00023274"/>
    </source>
</evidence>
<reference evidence="20" key="1">
    <citation type="journal article" date="2011" name="Nat. Biotechnol.">
        <title>The genomic sequence of the Chinese hamster ovary (CHO)-K1 cell line.</title>
        <authorList>
            <person name="Xu X."/>
            <person name="Nagarajan H."/>
            <person name="Lewis N.E."/>
            <person name="Pan S."/>
            <person name="Cai Z."/>
            <person name="Liu X."/>
            <person name="Chen W."/>
            <person name="Xie M."/>
            <person name="Wang W."/>
            <person name="Hammond S."/>
            <person name="Andersen M.R."/>
            <person name="Neff N."/>
            <person name="Passarelli B."/>
            <person name="Koh W."/>
            <person name="Fan H.C."/>
            <person name="Wang J."/>
            <person name="Gui Y."/>
            <person name="Lee K.H."/>
            <person name="Betenbaugh M.J."/>
            <person name="Quake S.R."/>
            <person name="Famili I."/>
            <person name="Palsson B.O."/>
            <person name="Wang J."/>
        </authorList>
    </citation>
    <scope>NUCLEOTIDE SEQUENCE [LARGE SCALE GENOMIC DNA]</scope>
    <source>
        <strain evidence="20">CHO K1 cell line</strain>
    </source>
</reference>
<dbReference type="InParanoid" id="G3HMG7"/>
<dbReference type="Gene3D" id="3.30.980.10">
    <property type="entry name" value="Threonyl-trna Synthetase, Chain A, domain 2"/>
    <property type="match status" value="1"/>
</dbReference>
<dbReference type="InterPro" id="IPR018163">
    <property type="entry name" value="Thr/Ala-tRNA-synth_IIc_edit"/>
</dbReference>
<evidence type="ECO:0000256" key="15">
    <source>
        <dbReference type="ARBA" id="ARBA00064647"/>
    </source>
</evidence>
<dbReference type="FunFam" id="1.10.246.110:FF:000001">
    <property type="entry name" value="ATP synthase-coupling factor 6, mitochondrial"/>
    <property type="match status" value="1"/>
</dbReference>
<comment type="subunit">
    <text evidence="15">Component of the ATP synthase complex composed at least of ATP5F1A/subunit alpha, ATP5F1B/subunit beta, ATP5MC1/subunit c (homooctomer), MT-ATP6/subunit a, MT-ATP8/subunit 8, ATP5ME/subunit e, ATP5MF/subunit f, ATP5MG/subunit g, ATP5MK/subunit k, ATP5MJ/subunit j, ATP5F1C/subunit gamma, ATP5F1D/subunit delta, ATP5F1E/subunit epsilon, ATP5PF/subunit F6, ATP5PB/subunit b, ATP5PD/subunit d, ATP5PO/subunit OSCP. ATP synthase complex consists of a soluble F(1) head domain (subunits alpha(3) and beta(3)) - the catalytic core - and a membrane F(0) domain - the membrane proton channel (subunits c, a, 8, e, f, g, k and j). These two domains are linked by a central stalk (subunits gamma, delta, and epsilon) rotating inside the F1 region and a stationary peripheral stalk (subunits F6, b, d, and OSCP).</text>
</comment>
<evidence type="ECO:0000313" key="20">
    <source>
        <dbReference type="Proteomes" id="UP000001075"/>
    </source>
</evidence>
<sequence length="328" mass="37499">MILQRIFRLSSVLRSAVSVHLRRNIGVTAVAFNKELDPIQKLFVDKIREYKSKRQTSGGPVDTGPEYHQELERELFKLKQMFGKGDMDTFPTFKFEGFIATSPAAQLSPTELTEMRNDLFNKEKSRQLSLTPRTEKIEVKHVGKTDPGTVFVMNKNISTPYSCAMLIAGAFCYDVVLDKRLDEWMPTKENLRSFTKDARALMYRDLPFETLEVDAKVALEIFQHNKYKVDFIEEKASQNPERIVKLHRIGDFIDVSEGPLIPRTSICFQYEVSAVHNLHPTQPNLVRRFQGLSLPTHLRVSKARAFPPPLTAPTNTLPIPYPFSPQGE</sequence>
<evidence type="ECO:0000256" key="10">
    <source>
        <dbReference type="ARBA" id="ARBA00023136"/>
    </source>
</evidence>
<evidence type="ECO:0000256" key="9">
    <source>
        <dbReference type="ARBA" id="ARBA00023128"/>
    </source>
</evidence>
<comment type="similarity">
    <text evidence="14">Belongs to the mitochondrion-specific ribosomal protein mL39 family.</text>
</comment>
<dbReference type="SUPFAM" id="SSF111357">
    <property type="entry name" value="Mitochondrial ATP synthase coupling factor 6"/>
    <property type="match status" value="1"/>
</dbReference>
<dbReference type="GO" id="GO:0045259">
    <property type="term" value="C:proton-transporting ATP synthase complex"/>
    <property type="evidence" value="ECO:0007669"/>
    <property type="project" value="UniProtKB-KW"/>
</dbReference>
<accession>G3HMG7</accession>
<dbReference type="GO" id="GO:0005743">
    <property type="term" value="C:mitochondrial inner membrane"/>
    <property type="evidence" value="ECO:0007669"/>
    <property type="project" value="UniProtKB-SubCell"/>
</dbReference>
<comment type="subcellular location">
    <subcellularLocation>
        <location evidence="1">Mitochondrion inner membrane</location>
    </subcellularLocation>
</comment>
<dbReference type="EMBL" id="JH000510">
    <property type="protein sequence ID" value="EGW07587.1"/>
    <property type="molecule type" value="Genomic_DNA"/>
</dbReference>
<protein>
    <recommendedName>
        <fullName evidence="17">ATP synthase peripheral stalk subunit F6, mitochondrial</fullName>
    </recommendedName>
    <alternativeName>
        <fullName evidence="18">39S ribosomal protein L39, mitochondrial</fullName>
    </alternativeName>
    <alternativeName>
        <fullName evidence="12">ATP synthase peripheral stalk subunit F6</fullName>
    </alternativeName>
    <alternativeName>
        <fullName evidence="16">Large ribosomal subunit protein mL39</fullName>
    </alternativeName>
</protein>
<dbReference type="InterPro" id="IPR036204">
    <property type="entry name" value="ATP_synth_f6_sf_mt"/>
</dbReference>
<dbReference type="eggNOG" id="KOG1637">
    <property type="taxonomic scope" value="Eukaryota"/>
</dbReference>
<keyword evidence="4" id="KW-0138">CF(0)</keyword>
<evidence type="ECO:0000256" key="18">
    <source>
        <dbReference type="ARBA" id="ARBA00075914"/>
    </source>
</evidence>
<evidence type="ECO:0000256" key="5">
    <source>
        <dbReference type="ARBA" id="ARBA00022781"/>
    </source>
</evidence>
<gene>
    <name evidence="19" type="ORF">I79_011928</name>
</gene>
<dbReference type="GO" id="GO:0000166">
    <property type="term" value="F:nucleotide binding"/>
    <property type="evidence" value="ECO:0007669"/>
    <property type="project" value="InterPro"/>
</dbReference>
<proteinExistence type="inferred from homology"/>
<comment type="function">
    <text evidence="13">Subunit F6, of the mitochondrial membrane ATP synthase complex (F(1)F(0) ATP synthase or Complex V) that produces ATP from ADP in the presence of a proton gradient across the membrane which is generated by electron transport complexes of the respiratory chain. ATP synthase complex consist of a soluble F(1) head domain - the catalytic core - and a membrane F(1) domain - the membrane proton channel. These two domains are linked by a central stalk rotating inside the F(1) region and a stationary peripheral stalk. During catalysis, ATP synthesis in the catalytic domain of F(1) is coupled via a rotary mechanism of the central stalk subunits to proton translocation. In vivo, can only synthesize ATP although its ATP hydrolase activity can be activated artificially in vitro. Part of the complex F(0) domain. Part of the complex F(0) domain and the peripheric stalk, which acts as a stator to hold the catalytic alpha(3)beta(3) subcomplex and subunit a/ATP6 static relative to the rotary elements.</text>
</comment>
<name>G3HMG7_CRIGR</name>
<dbReference type="Pfam" id="PF05511">
    <property type="entry name" value="ATP-synt_F6"/>
    <property type="match status" value="1"/>
</dbReference>
<dbReference type="PANTHER" id="PTHR12441:SF10">
    <property type="entry name" value="ATP SYNTHASE-COUPLING FACTOR 6, MITOCHONDRIAL"/>
    <property type="match status" value="1"/>
</dbReference>
<dbReference type="PaxDb" id="10029-XP_007638005.1"/>
<organism evidence="19 20">
    <name type="scientific">Cricetulus griseus</name>
    <name type="common">Chinese hamster</name>
    <name type="synonym">Cricetulus barabensis griseus</name>
    <dbReference type="NCBI Taxonomy" id="10029"/>
    <lineage>
        <taxon>Eukaryota</taxon>
        <taxon>Metazoa</taxon>
        <taxon>Chordata</taxon>
        <taxon>Craniata</taxon>
        <taxon>Vertebrata</taxon>
        <taxon>Euteleostomi</taxon>
        <taxon>Mammalia</taxon>
        <taxon>Eutheria</taxon>
        <taxon>Euarchontoglires</taxon>
        <taxon>Glires</taxon>
        <taxon>Rodentia</taxon>
        <taxon>Myomorpha</taxon>
        <taxon>Muroidea</taxon>
        <taxon>Cricetidae</taxon>
        <taxon>Cricetinae</taxon>
        <taxon>Cricetulus</taxon>
    </lineage>
</organism>
<keyword evidence="3" id="KW-0813">Transport</keyword>
<keyword evidence="10" id="KW-0472">Membrane</keyword>
<evidence type="ECO:0000256" key="16">
    <source>
        <dbReference type="ARBA" id="ARBA00071662"/>
    </source>
</evidence>
<dbReference type="InterPro" id="IPR008387">
    <property type="entry name" value="ATP_synth_f6_mt"/>
</dbReference>
<dbReference type="PANTHER" id="PTHR12441">
    <property type="entry name" value="ATP SYNTHASE COUPLING FACTOR 6, MITOCHONDRIAL"/>
    <property type="match status" value="1"/>
</dbReference>
<evidence type="ECO:0000256" key="12">
    <source>
        <dbReference type="ARBA" id="ARBA00029863"/>
    </source>
</evidence>
<keyword evidence="8" id="KW-0406">Ion transport</keyword>
<comment type="similarity">
    <text evidence="2">Belongs to the eukaryotic ATPase subunit F6 family.</text>
</comment>
<keyword evidence="7 19" id="KW-0689">Ribosomal protein</keyword>
<evidence type="ECO:0000256" key="13">
    <source>
        <dbReference type="ARBA" id="ARBA00059339"/>
    </source>
</evidence>
<evidence type="ECO:0000256" key="2">
    <source>
        <dbReference type="ARBA" id="ARBA00007346"/>
    </source>
</evidence>
<dbReference type="Gene3D" id="1.10.246.110">
    <property type="entry name" value="Mitochondrial ATP synthase-coupling factor 6"/>
    <property type="match status" value="1"/>
</dbReference>
<dbReference type="SUPFAM" id="SSF55186">
    <property type="entry name" value="ThrRS/AlaRS common domain"/>
    <property type="match status" value="1"/>
</dbReference>
<dbReference type="GO" id="GO:0005840">
    <property type="term" value="C:ribosome"/>
    <property type="evidence" value="ECO:0007669"/>
    <property type="project" value="UniProtKB-KW"/>
</dbReference>
<evidence type="ECO:0000256" key="4">
    <source>
        <dbReference type="ARBA" id="ARBA00022547"/>
    </source>
</evidence>
<dbReference type="GO" id="GO:0015986">
    <property type="term" value="P:proton motive force-driven ATP synthesis"/>
    <property type="evidence" value="ECO:0007669"/>
    <property type="project" value="InterPro"/>
</dbReference>
<evidence type="ECO:0000313" key="19">
    <source>
        <dbReference type="EMBL" id="EGW07587.1"/>
    </source>
</evidence>
<dbReference type="FunFam" id="3.30.980.10:FF:000006">
    <property type="entry name" value="39S ribosomal protein L39, mitochondrial"/>
    <property type="match status" value="1"/>
</dbReference>
<evidence type="ECO:0000256" key="1">
    <source>
        <dbReference type="ARBA" id="ARBA00004273"/>
    </source>
</evidence>
<dbReference type="STRING" id="10029.G3HMG7"/>
<evidence type="ECO:0000256" key="6">
    <source>
        <dbReference type="ARBA" id="ARBA00022792"/>
    </source>
</evidence>
<keyword evidence="11" id="KW-0687">Ribonucleoprotein</keyword>
<dbReference type="GO" id="GO:0015078">
    <property type="term" value="F:proton transmembrane transporter activity"/>
    <property type="evidence" value="ECO:0007669"/>
    <property type="project" value="InterPro"/>
</dbReference>
<keyword evidence="6" id="KW-0999">Mitochondrion inner membrane</keyword>
<keyword evidence="5" id="KW-0375">Hydrogen ion transport</keyword>
<dbReference type="AlphaFoldDB" id="G3HMG7"/>
<evidence type="ECO:0000256" key="7">
    <source>
        <dbReference type="ARBA" id="ARBA00022980"/>
    </source>
</evidence>